<evidence type="ECO:0000256" key="1">
    <source>
        <dbReference type="ARBA" id="ARBA00001968"/>
    </source>
</evidence>
<evidence type="ECO:0000313" key="3">
    <source>
        <dbReference type="EMBL" id="SVD17436.1"/>
    </source>
</evidence>
<protein>
    <submittedName>
        <fullName evidence="3">Uncharacterized protein</fullName>
    </submittedName>
</protein>
<dbReference type="InterPro" id="IPR003697">
    <property type="entry name" value="Maf-like"/>
</dbReference>
<dbReference type="HAMAP" id="MF_00528">
    <property type="entry name" value="Maf"/>
    <property type="match status" value="1"/>
</dbReference>
<reference evidence="3" key="1">
    <citation type="submission" date="2018-05" db="EMBL/GenBank/DDBJ databases">
        <authorList>
            <person name="Lanie J.A."/>
            <person name="Ng W.-L."/>
            <person name="Kazmierczak K.M."/>
            <person name="Andrzejewski T.M."/>
            <person name="Davidsen T.M."/>
            <person name="Wayne K.J."/>
            <person name="Tettelin H."/>
            <person name="Glass J.I."/>
            <person name="Rusch D."/>
            <person name="Podicherti R."/>
            <person name="Tsui H.-C.T."/>
            <person name="Winkler M.E."/>
        </authorList>
    </citation>
    <scope>NUCLEOTIDE SEQUENCE</scope>
</reference>
<dbReference type="PIRSF" id="PIRSF006305">
    <property type="entry name" value="Maf"/>
    <property type="match status" value="1"/>
</dbReference>
<evidence type="ECO:0000256" key="2">
    <source>
        <dbReference type="ARBA" id="ARBA00022801"/>
    </source>
</evidence>
<dbReference type="Pfam" id="PF02545">
    <property type="entry name" value="Maf"/>
    <property type="match status" value="1"/>
</dbReference>
<dbReference type="PANTHER" id="PTHR43213">
    <property type="entry name" value="BIFUNCTIONAL DTTP/UTP PYROPHOSPHATASE/METHYLTRANSFERASE PROTEIN-RELATED"/>
    <property type="match status" value="1"/>
</dbReference>
<sequence>MSPNNSKLVLASKSPRRVELLKKIFPQFEVAPSYIEEVLDLGLRPEDNARNIARAKAESIAPDFPDCWVIGADTLVTLDNEIFQKPEDEKDAERILNRLKGREHLVITGVCVVGPEKTIDKPITSKVKIKPLTEKEIKDYIATGEPMDKAGAYAIQQKGSFMVRSFSGSKTNIIGLPLDELKTLLKKTRYPYLT</sequence>
<dbReference type="GO" id="GO:0047429">
    <property type="term" value="F:nucleoside triphosphate diphosphatase activity"/>
    <property type="evidence" value="ECO:0007669"/>
    <property type="project" value="InterPro"/>
</dbReference>
<dbReference type="CDD" id="cd00555">
    <property type="entry name" value="Maf"/>
    <property type="match status" value="1"/>
</dbReference>
<dbReference type="PANTHER" id="PTHR43213:SF5">
    <property type="entry name" value="BIFUNCTIONAL DTTP_UTP PYROPHOSPHATASE_METHYLTRANSFERASE PROTEIN-RELATED"/>
    <property type="match status" value="1"/>
</dbReference>
<dbReference type="EMBL" id="UINC01134107">
    <property type="protein sequence ID" value="SVD17436.1"/>
    <property type="molecule type" value="Genomic_DNA"/>
</dbReference>
<dbReference type="InterPro" id="IPR029001">
    <property type="entry name" value="ITPase-like_fam"/>
</dbReference>
<dbReference type="AlphaFoldDB" id="A0A382T5V2"/>
<name>A0A382T5V2_9ZZZZ</name>
<dbReference type="Gene3D" id="3.90.950.10">
    <property type="match status" value="1"/>
</dbReference>
<gene>
    <name evidence="3" type="ORF">METZ01_LOCUS370290</name>
</gene>
<proteinExistence type="inferred from homology"/>
<dbReference type="SUPFAM" id="SSF52972">
    <property type="entry name" value="ITPase-like"/>
    <property type="match status" value="1"/>
</dbReference>
<accession>A0A382T5V2</accession>
<dbReference type="NCBIfam" id="TIGR00172">
    <property type="entry name" value="maf"/>
    <property type="match status" value="1"/>
</dbReference>
<organism evidence="3">
    <name type="scientific">marine metagenome</name>
    <dbReference type="NCBI Taxonomy" id="408172"/>
    <lineage>
        <taxon>unclassified sequences</taxon>
        <taxon>metagenomes</taxon>
        <taxon>ecological metagenomes</taxon>
    </lineage>
</organism>
<keyword evidence="2" id="KW-0378">Hydrolase</keyword>
<comment type="cofactor">
    <cofactor evidence="1">
        <name>a divalent metal cation</name>
        <dbReference type="ChEBI" id="CHEBI:60240"/>
    </cofactor>
</comment>